<name>A0A087H991_ARAAL</name>
<dbReference type="EMBL" id="CM002871">
    <property type="protein sequence ID" value="KFK38693.1"/>
    <property type="molecule type" value="Genomic_DNA"/>
</dbReference>
<gene>
    <name evidence="1" type="ordered locus">AALP_Aa3g147800</name>
</gene>
<keyword evidence="2" id="KW-1185">Reference proteome</keyword>
<protein>
    <submittedName>
        <fullName evidence="1">Uncharacterized protein</fullName>
    </submittedName>
</protein>
<accession>A0A087H991</accession>
<sequence length="64" mass="7000">MTNYGTIPTSSHPSPAIDLEYISRAKDRIKSATVLVMIHTVVRRSDNLFLDEETAAGLTSHPSS</sequence>
<dbReference type="Proteomes" id="UP000029120">
    <property type="component" value="Chromosome 3"/>
</dbReference>
<dbReference type="AlphaFoldDB" id="A0A087H991"/>
<evidence type="ECO:0000313" key="2">
    <source>
        <dbReference type="Proteomes" id="UP000029120"/>
    </source>
</evidence>
<dbReference type="Gramene" id="KFK38693">
    <property type="protein sequence ID" value="KFK38693"/>
    <property type="gene ID" value="AALP_AA3G147800"/>
</dbReference>
<organism evidence="1 2">
    <name type="scientific">Arabis alpina</name>
    <name type="common">Alpine rock-cress</name>
    <dbReference type="NCBI Taxonomy" id="50452"/>
    <lineage>
        <taxon>Eukaryota</taxon>
        <taxon>Viridiplantae</taxon>
        <taxon>Streptophyta</taxon>
        <taxon>Embryophyta</taxon>
        <taxon>Tracheophyta</taxon>
        <taxon>Spermatophyta</taxon>
        <taxon>Magnoliopsida</taxon>
        <taxon>eudicotyledons</taxon>
        <taxon>Gunneridae</taxon>
        <taxon>Pentapetalae</taxon>
        <taxon>rosids</taxon>
        <taxon>malvids</taxon>
        <taxon>Brassicales</taxon>
        <taxon>Brassicaceae</taxon>
        <taxon>Arabideae</taxon>
        <taxon>Arabis</taxon>
    </lineage>
</organism>
<evidence type="ECO:0000313" key="1">
    <source>
        <dbReference type="EMBL" id="KFK38693.1"/>
    </source>
</evidence>
<proteinExistence type="predicted"/>
<reference evidence="2" key="1">
    <citation type="journal article" date="2015" name="Nat. Plants">
        <title>Genome expansion of Arabis alpina linked with retrotransposition and reduced symmetric DNA methylation.</title>
        <authorList>
            <person name="Willing E.M."/>
            <person name="Rawat V."/>
            <person name="Mandakova T."/>
            <person name="Maumus F."/>
            <person name="James G.V."/>
            <person name="Nordstroem K.J."/>
            <person name="Becker C."/>
            <person name="Warthmann N."/>
            <person name="Chica C."/>
            <person name="Szarzynska B."/>
            <person name="Zytnicki M."/>
            <person name="Albani M.C."/>
            <person name="Kiefer C."/>
            <person name="Bergonzi S."/>
            <person name="Castaings L."/>
            <person name="Mateos J.L."/>
            <person name="Berns M.C."/>
            <person name="Bujdoso N."/>
            <person name="Piofczyk T."/>
            <person name="de Lorenzo L."/>
            <person name="Barrero-Sicilia C."/>
            <person name="Mateos I."/>
            <person name="Piednoel M."/>
            <person name="Hagmann J."/>
            <person name="Chen-Min-Tao R."/>
            <person name="Iglesias-Fernandez R."/>
            <person name="Schuster S.C."/>
            <person name="Alonso-Blanco C."/>
            <person name="Roudier F."/>
            <person name="Carbonero P."/>
            <person name="Paz-Ares J."/>
            <person name="Davis S.J."/>
            <person name="Pecinka A."/>
            <person name="Quesneville H."/>
            <person name="Colot V."/>
            <person name="Lysak M.A."/>
            <person name="Weigel D."/>
            <person name="Coupland G."/>
            <person name="Schneeberger K."/>
        </authorList>
    </citation>
    <scope>NUCLEOTIDE SEQUENCE [LARGE SCALE GENOMIC DNA]</scope>
    <source>
        <strain evidence="2">cv. Pajares</strain>
    </source>
</reference>